<dbReference type="PANTHER" id="PTHR13522">
    <property type="entry name" value="U6 SNRNA PHOSPHODIESTERASE 1"/>
    <property type="match status" value="1"/>
</dbReference>
<dbReference type="EC" id="3.1.4.-" evidence="6"/>
<sequence>MYRGALSLISNYGGDSSDEEIPNGRVSVKRCASEEDVSNKRLPVPDIICRDVKYDVPIDDPSIHNGRIRSFPHERGNWATYVYIPYEPNESCINDLVEHLISGLSQFSFHAMDNFHISLTRTVILKHHWIELFIKSVREKLSSFRRFVIVFDSLKVYCNEERTRTFLAIRIGSGYDTLTKLIESLDNCLAEFHLPPFYTEPSFHMSVAWCVGDYEREVNEVLPNLNTIFQQLFLNQVQSNWYNHVTYIGCKCGNKKFTFNLT</sequence>
<dbReference type="GO" id="GO:0034477">
    <property type="term" value="P:U6 snRNA 3'-end processing"/>
    <property type="evidence" value="ECO:0007669"/>
    <property type="project" value="UniProtKB-UniRule"/>
</dbReference>
<dbReference type="EMBL" id="GEZM01062320">
    <property type="protein sequence ID" value="JAV69828.1"/>
    <property type="molecule type" value="Transcribed_RNA"/>
</dbReference>
<keyword evidence="2 6" id="KW-0378">Hydrolase</keyword>
<comment type="catalytic activity">
    <reaction evidence="5">
        <text>a 3'-end uridylyl-uridine-RNA = a 3'-end 2',3'-cyclophospho-uridine-RNA + uridine</text>
        <dbReference type="Rhea" id="RHEA:46052"/>
        <dbReference type="Rhea" id="RHEA-COMP:17384"/>
        <dbReference type="Rhea" id="RHEA-COMP:17385"/>
        <dbReference type="ChEBI" id="CHEBI:16704"/>
        <dbReference type="ChEBI" id="CHEBI:85643"/>
        <dbReference type="ChEBI" id="CHEBI:85644"/>
    </reaction>
    <physiologicalReaction direction="left-to-right" evidence="5">
        <dbReference type="Rhea" id="RHEA:46053"/>
    </physiologicalReaction>
</comment>
<comment type="function">
    <text evidence="6">Phosphodiesterase responsible for the U6 snRNA 3' end processing. Acts as an exoribonuclease (RNase) responsible for trimming the poly(U) tract of the last nucleotides in the pre-U6 snRNA molecule, leading to the formation of mature U6 snRNA.</text>
</comment>
<feature type="active site" description="Proton donor/acceptor" evidence="6">
    <location>
        <position position="116"/>
    </location>
</feature>
<evidence type="ECO:0000256" key="3">
    <source>
        <dbReference type="ARBA" id="ARBA00023239"/>
    </source>
</evidence>
<dbReference type="Gene3D" id="3.90.1140.10">
    <property type="entry name" value="Cyclic phosphodiesterase"/>
    <property type="match status" value="1"/>
</dbReference>
<dbReference type="AlphaFoldDB" id="A0A1Y1LAA8"/>
<dbReference type="InterPro" id="IPR009097">
    <property type="entry name" value="Cyclic_Pdiesterase"/>
</dbReference>
<reference evidence="7" key="1">
    <citation type="journal article" date="2016" name="Sci. Rep.">
        <title>Molecular characterization of firefly nuptial gifts: a multi-omics approach sheds light on postcopulatory sexual selection.</title>
        <authorList>
            <person name="Al-Wathiqui N."/>
            <person name="Fallon T.R."/>
            <person name="South A."/>
            <person name="Weng J.K."/>
            <person name="Lewis S.M."/>
        </authorList>
    </citation>
    <scope>NUCLEOTIDE SEQUENCE</scope>
</reference>
<comment type="similarity">
    <text evidence="6">Belongs to the 2H phosphoesterase superfamily. USB1 family.</text>
</comment>
<dbReference type="InterPro" id="IPR027521">
    <property type="entry name" value="Usb1"/>
</dbReference>
<organism evidence="7">
    <name type="scientific">Photinus pyralis</name>
    <name type="common">Common eastern firefly</name>
    <name type="synonym">Lampyris pyralis</name>
    <dbReference type="NCBI Taxonomy" id="7054"/>
    <lineage>
        <taxon>Eukaryota</taxon>
        <taxon>Metazoa</taxon>
        <taxon>Ecdysozoa</taxon>
        <taxon>Arthropoda</taxon>
        <taxon>Hexapoda</taxon>
        <taxon>Insecta</taxon>
        <taxon>Pterygota</taxon>
        <taxon>Neoptera</taxon>
        <taxon>Endopterygota</taxon>
        <taxon>Coleoptera</taxon>
        <taxon>Polyphaga</taxon>
        <taxon>Elateriformia</taxon>
        <taxon>Elateroidea</taxon>
        <taxon>Lampyridae</taxon>
        <taxon>Lampyrinae</taxon>
        <taxon>Photinus</taxon>
    </lineage>
</organism>
<evidence type="ECO:0000256" key="6">
    <source>
        <dbReference type="HAMAP-Rule" id="MF_03040"/>
    </source>
</evidence>
<dbReference type="PANTHER" id="PTHR13522:SF3">
    <property type="entry name" value="U6 SNRNA PHOSPHODIESTERASE 1"/>
    <property type="match status" value="1"/>
</dbReference>
<dbReference type="GO" id="GO:0016829">
    <property type="term" value="F:lyase activity"/>
    <property type="evidence" value="ECO:0007669"/>
    <property type="project" value="UniProtKB-KW"/>
</dbReference>
<dbReference type="SUPFAM" id="SSF55144">
    <property type="entry name" value="LigT-like"/>
    <property type="match status" value="1"/>
</dbReference>
<keyword evidence="4 6" id="KW-0539">Nucleus</keyword>
<evidence type="ECO:0000256" key="5">
    <source>
        <dbReference type="ARBA" id="ARBA00029300"/>
    </source>
</evidence>
<comment type="subcellular location">
    <subcellularLocation>
        <location evidence="6">Nucleus</location>
    </subcellularLocation>
</comment>
<keyword evidence="3" id="KW-0456">Lyase</keyword>
<dbReference type="GeneID" id="116173851"/>
<accession>A0A1Y1LAA8</accession>
<protein>
    <recommendedName>
        <fullName evidence="6">U6 snRNA phosphodiesterase</fullName>
        <ecNumber evidence="6">3.1.4.-</ecNumber>
    </recommendedName>
</protein>
<dbReference type="FunFam" id="3.90.1140.10:FF:000002">
    <property type="entry name" value="U6 snRNA phosphodiesterase"/>
    <property type="match status" value="1"/>
</dbReference>
<feature type="active site" description="Proton donor/acceptor" evidence="6">
    <location>
        <position position="204"/>
    </location>
</feature>
<dbReference type="HAMAP" id="MF_03040">
    <property type="entry name" value="USB1"/>
    <property type="match status" value="1"/>
</dbReference>
<evidence type="ECO:0000256" key="4">
    <source>
        <dbReference type="ARBA" id="ARBA00023242"/>
    </source>
</evidence>
<dbReference type="KEGG" id="ppyr:116173851"/>
<evidence type="ECO:0000256" key="2">
    <source>
        <dbReference type="ARBA" id="ARBA00022801"/>
    </source>
</evidence>
<dbReference type="GO" id="GO:1990838">
    <property type="term" value="F:poly(U)-specific exoribonuclease activity, producing 3' uridine cyclic phosphate ends"/>
    <property type="evidence" value="ECO:0007669"/>
    <property type="project" value="UniProtKB-UniRule"/>
</dbReference>
<evidence type="ECO:0000313" key="7">
    <source>
        <dbReference type="EMBL" id="JAV69828.1"/>
    </source>
</evidence>
<proteinExistence type="inferred from homology"/>
<dbReference type="GO" id="GO:0005634">
    <property type="term" value="C:nucleus"/>
    <property type="evidence" value="ECO:0007669"/>
    <property type="project" value="UniProtKB-SubCell"/>
</dbReference>
<keyword evidence="1 6" id="KW-0540">Nuclease</keyword>
<evidence type="ECO:0000256" key="1">
    <source>
        <dbReference type="ARBA" id="ARBA00022722"/>
    </source>
</evidence>
<name>A0A1Y1LAA8_PHOPY</name>
<dbReference type="Pfam" id="PF09749">
    <property type="entry name" value="HVSL"/>
    <property type="match status" value="1"/>
</dbReference>
<dbReference type="OrthoDB" id="49151at2759"/>
<dbReference type="RefSeq" id="XP_031347428.1">
    <property type="nucleotide sequence ID" value="XM_031491568.1"/>
</dbReference>